<accession>A0ABM7WUI3</accession>
<evidence type="ECO:0000313" key="6">
    <source>
        <dbReference type="EMBL" id="BDG03147.1"/>
    </source>
</evidence>
<dbReference type="InterPro" id="IPR018060">
    <property type="entry name" value="HTH_AraC"/>
</dbReference>
<dbReference type="Pfam" id="PF12833">
    <property type="entry name" value="HTH_18"/>
    <property type="match status" value="1"/>
</dbReference>
<keyword evidence="2" id="KW-0238">DNA-binding</keyword>
<gene>
    <name evidence="6" type="ORF">AMOR_21430</name>
</gene>
<dbReference type="InterPro" id="IPR050204">
    <property type="entry name" value="AraC_XylS_family_regulators"/>
</dbReference>
<dbReference type="Pfam" id="PF20240">
    <property type="entry name" value="DUF6597"/>
    <property type="match status" value="1"/>
</dbReference>
<keyword evidence="1" id="KW-0805">Transcription regulation</keyword>
<dbReference type="SMART" id="SM00342">
    <property type="entry name" value="HTH_ARAC"/>
    <property type="match status" value="1"/>
</dbReference>
<dbReference type="EMBL" id="AP025591">
    <property type="protein sequence ID" value="BDG03147.1"/>
    <property type="molecule type" value="Genomic_DNA"/>
</dbReference>
<organism evidence="6 7">
    <name type="scientific">Anaeromyxobacter oryzae</name>
    <dbReference type="NCBI Taxonomy" id="2918170"/>
    <lineage>
        <taxon>Bacteria</taxon>
        <taxon>Pseudomonadati</taxon>
        <taxon>Myxococcota</taxon>
        <taxon>Myxococcia</taxon>
        <taxon>Myxococcales</taxon>
        <taxon>Cystobacterineae</taxon>
        <taxon>Anaeromyxobacteraceae</taxon>
        <taxon>Anaeromyxobacter</taxon>
    </lineage>
</organism>
<dbReference type="InterPro" id="IPR046532">
    <property type="entry name" value="DUF6597"/>
</dbReference>
<dbReference type="PANTHER" id="PTHR46796:SF15">
    <property type="entry name" value="BLL1074 PROTEIN"/>
    <property type="match status" value="1"/>
</dbReference>
<evidence type="ECO:0000256" key="3">
    <source>
        <dbReference type="ARBA" id="ARBA00023163"/>
    </source>
</evidence>
<evidence type="ECO:0000313" key="7">
    <source>
        <dbReference type="Proteomes" id="UP001162891"/>
    </source>
</evidence>
<reference evidence="7" key="1">
    <citation type="journal article" date="2022" name="Int. J. Syst. Evol. Microbiol.">
        <title>Anaeromyxobacter oryzae sp. nov., Anaeromyxobacter diazotrophicus sp. nov. and Anaeromyxobacter paludicola sp. nov., isolated from paddy soils.</title>
        <authorList>
            <person name="Itoh H."/>
            <person name="Xu Z."/>
            <person name="Mise K."/>
            <person name="Masuda Y."/>
            <person name="Ushijima N."/>
            <person name="Hayakawa C."/>
            <person name="Shiratori Y."/>
            <person name="Senoo K."/>
        </authorList>
    </citation>
    <scope>NUCLEOTIDE SEQUENCE [LARGE SCALE GENOMIC DNA]</scope>
    <source>
        <strain evidence="7">Red232</strain>
    </source>
</reference>
<dbReference type="Gene3D" id="1.10.10.60">
    <property type="entry name" value="Homeodomain-like"/>
    <property type="match status" value="1"/>
</dbReference>
<evidence type="ECO:0000256" key="4">
    <source>
        <dbReference type="SAM" id="MobiDB-lite"/>
    </source>
</evidence>
<feature type="region of interest" description="Disordered" evidence="4">
    <location>
        <begin position="1"/>
        <end position="24"/>
    </location>
</feature>
<dbReference type="PANTHER" id="PTHR46796">
    <property type="entry name" value="HTH-TYPE TRANSCRIPTIONAL ACTIVATOR RHAS-RELATED"/>
    <property type="match status" value="1"/>
</dbReference>
<proteinExistence type="predicted"/>
<feature type="compositionally biased region" description="Low complexity" evidence="4">
    <location>
        <begin position="1"/>
        <end position="19"/>
    </location>
</feature>
<evidence type="ECO:0000256" key="2">
    <source>
        <dbReference type="ARBA" id="ARBA00023125"/>
    </source>
</evidence>
<dbReference type="InterPro" id="IPR018062">
    <property type="entry name" value="HTH_AraC-typ_CS"/>
</dbReference>
<feature type="domain" description="HTH araC/xylS-type" evidence="5">
    <location>
        <begin position="171"/>
        <end position="269"/>
    </location>
</feature>
<sequence>MRDARPATAAPARPGASAPVEPRVAAPASVVTVADPEGRIDLCWSSSGGGTGTTLHEFFPDGGVHLVLRHSESGCRMVLLGPSTERATVERAAGAEYLGIRFRAGQAPRLVDVRSSELTDGAVEVERLGGVPVDAIAERLRALPDVASRQRALVGLVRTASRPLVEDVRCRRATLLLEARRGQLRVDGLAAELGLHVRSLERLFLDALGMTPKRMARLVRLRYVLGALHTGGFGSLADLALACGYADQPHLVRDFKALTGRAPGAADAARSRLLARPETRVVHRVRP</sequence>
<keyword evidence="3" id="KW-0804">Transcription</keyword>
<protein>
    <recommendedName>
        <fullName evidence="5">HTH araC/xylS-type domain-containing protein</fullName>
    </recommendedName>
</protein>
<dbReference type="PROSITE" id="PS01124">
    <property type="entry name" value="HTH_ARAC_FAMILY_2"/>
    <property type="match status" value="1"/>
</dbReference>
<dbReference type="PROSITE" id="PS00041">
    <property type="entry name" value="HTH_ARAC_FAMILY_1"/>
    <property type="match status" value="1"/>
</dbReference>
<dbReference type="RefSeq" id="WP_248360890.1">
    <property type="nucleotide sequence ID" value="NZ_AP025591.1"/>
</dbReference>
<keyword evidence="7" id="KW-1185">Reference proteome</keyword>
<evidence type="ECO:0000256" key="1">
    <source>
        <dbReference type="ARBA" id="ARBA00023015"/>
    </source>
</evidence>
<name>A0ABM7WUI3_9BACT</name>
<evidence type="ECO:0000259" key="5">
    <source>
        <dbReference type="PROSITE" id="PS01124"/>
    </source>
</evidence>
<dbReference type="Proteomes" id="UP001162891">
    <property type="component" value="Chromosome"/>
</dbReference>